<dbReference type="SUPFAM" id="SSF57802">
    <property type="entry name" value="Rubredoxin-like"/>
    <property type="match status" value="1"/>
</dbReference>
<sequence>MELNGTVTEENLKRTFALDSRTVTQYQLFAERARSEGFEFIARIYEEFAQHQLGLSRQVYGRFLGQIKSLQENLRYSMLSEANSLERFLEYEKKALEEGFNEVAVFYREARVVLELHRKQFEELYNHVLNGTLYKRDTVEIWQCLNCGYLHEGKEAPFVCPVDNYPQGWYKPLCPEL</sequence>
<keyword evidence="6" id="KW-1185">Reference proteome</keyword>
<dbReference type="InterPro" id="IPR052364">
    <property type="entry name" value="Rubrerythrin"/>
</dbReference>
<dbReference type="Pfam" id="PF21349">
    <property type="entry name" value="RUBY_RBDX"/>
    <property type="match status" value="1"/>
</dbReference>
<protein>
    <submittedName>
        <fullName evidence="5">Rubrerythrin</fullName>
    </submittedName>
</protein>
<keyword evidence="2" id="KW-0479">Metal-binding</keyword>
<dbReference type="InterPro" id="IPR012347">
    <property type="entry name" value="Ferritin-like"/>
</dbReference>
<dbReference type="PANTHER" id="PTHR43865:SF1">
    <property type="entry name" value="RUBRERYTHRIN-RELATED"/>
    <property type="match status" value="1"/>
</dbReference>
<reference evidence="5 6" key="1">
    <citation type="submission" date="2021-03" db="EMBL/GenBank/DDBJ databases">
        <title>Genomic Encyclopedia of Type Strains, Phase IV (KMG-IV): sequencing the most valuable type-strain genomes for metagenomic binning, comparative biology and taxonomic classification.</title>
        <authorList>
            <person name="Goeker M."/>
        </authorList>
    </citation>
    <scope>NUCLEOTIDE SEQUENCE [LARGE SCALE GENOMIC DNA]</scope>
    <source>
        <strain evidence="5 6">DSM 28650</strain>
    </source>
</reference>
<dbReference type="Proteomes" id="UP001519308">
    <property type="component" value="Unassembled WGS sequence"/>
</dbReference>
<evidence type="ECO:0000259" key="4">
    <source>
        <dbReference type="PROSITE" id="PS50905"/>
    </source>
</evidence>
<proteinExistence type="predicted"/>
<dbReference type="InterPro" id="IPR048574">
    <property type="entry name" value="RUBY_RBDX"/>
</dbReference>
<comment type="cofactor">
    <cofactor evidence="1">
        <name>Fe(3+)</name>
        <dbReference type="ChEBI" id="CHEBI:29034"/>
    </cofactor>
</comment>
<keyword evidence="3" id="KW-0408">Iron</keyword>
<accession>A0ABS4K8P4</accession>
<dbReference type="InterPro" id="IPR009078">
    <property type="entry name" value="Ferritin-like_SF"/>
</dbReference>
<dbReference type="RefSeq" id="WP_021281998.1">
    <property type="nucleotide sequence ID" value="NZ_JAGGLL010000021.1"/>
</dbReference>
<feature type="domain" description="Ferritin-like diiron" evidence="4">
    <location>
        <begin position="2"/>
        <end position="132"/>
    </location>
</feature>
<comment type="caution">
    <text evidence="5">The sequence shown here is derived from an EMBL/GenBank/DDBJ whole genome shotgun (WGS) entry which is preliminary data.</text>
</comment>
<dbReference type="InterPro" id="IPR009040">
    <property type="entry name" value="Ferritin-like_diiron"/>
</dbReference>
<name>A0ABS4K8P4_9CLOT</name>
<dbReference type="SUPFAM" id="SSF47240">
    <property type="entry name" value="Ferritin-like"/>
    <property type="match status" value="1"/>
</dbReference>
<evidence type="ECO:0000256" key="1">
    <source>
        <dbReference type="ARBA" id="ARBA00001965"/>
    </source>
</evidence>
<organism evidence="5 6">
    <name type="scientific">Clostridium punense</name>
    <dbReference type="NCBI Taxonomy" id="1054297"/>
    <lineage>
        <taxon>Bacteria</taxon>
        <taxon>Bacillati</taxon>
        <taxon>Bacillota</taxon>
        <taxon>Clostridia</taxon>
        <taxon>Eubacteriales</taxon>
        <taxon>Clostridiaceae</taxon>
        <taxon>Clostridium</taxon>
    </lineage>
</organism>
<dbReference type="PANTHER" id="PTHR43865">
    <property type="entry name" value="RUBRERYTHRIN-RELATED"/>
    <property type="match status" value="1"/>
</dbReference>
<dbReference type="Gene3D" id="2.20.28.10">
    <property type="match status" value="1"/>
</dbReference>
<evidence type="ECO:0000256" key="3">
    <source>
        <dbReference type="ARBA" id="ARBA00023004"/>
    </source>
</evidence>
<evidence type="ECO:0000313" key="6">
    <source>
        <dbReference type="Proteomes" id="UP001519308"/>
    </source>
</evidence>
<dbReference type="Gene3D" id="1.20.1260.10">
    <property type="match status" value="1"/>
</dbReference>
<dbReference type="PROSITE" id="PS50905">
    <property type="entry name" value="FERRITIN_LIKE"/>
    <property type="match status" value="1"/>
</dbReference>
<dbReference type="EMBL" id="JAGGLL010000021">
    <property type="protein sequence ID" value="MBP2022969.1"/>
    <property type="molecule type" value="Genomic_DNA"/>
</dbReference>
<evidence type="ECO:0000313" key="5">
    <source>
        <dbReference type="EMBL" id="MBP2022969.1"/>
    </source>
</evidence>
<evidence type="ECO:0000256" key="2">
    <source>
        <dbReference type="ARBA" id="ARBA00022723"/>
    </source>
</evidence>
<gene>
    <name evidence="5" type="ORF">J2Z44_002794</name>
</gene>